<protein>
    <recommendedName>
        <fullName evidence="3">Peptidase inhibitor I78</fullName>
    </recommendedName>
</protein>
<comment type="caution">
    <text evidence="1">The sequence shown here is derived from an EMBL/GenBank/DDBJ whole genome shotgun (WGS) entry which is preliminary data.</text>
</comment>
<organism evidence="1 2">
    <name type="scientific">Paracoccus hibiscisoli</name>
    <dbReference type="NCBI Taxonomy" id="2023261"/>
    <lineage>
        <taxon>Bacteria</taxon>
        <taxon>Pseudomonadati</taxon>
        <taxon>Pseudomonadota</taxon>
        <taxon>Alphaproteobacteria</taxon>
        <taxon>Rhodobacterales</taxon>
        <taxon>Paracoccaceae</taxon>
        <taxon>Paracoccus</taxon>
    </lineage>
</organism>
<name>A0A4U0QXE7_9RHOB</name>
<evidence type="ECO:0008006" key="3">
    <source>
        <dbReference type="Google" id="ProtNLM"/>
    </source>
</evidence>
<keyword evidence="2" id="KW-1185">Reference proteome</keyword>
<dbReference type="OrthoDB" id="7859990at2"/>
<dbReference type="EMBL" id="SUNH01000005">
    <property type="protein sequence ID" value="TJZ86756.1"/>
    <property type="molecule type" value="Genomic_DNA"/>
</dbReference>
<sequence length="107" mass="11184">MAPVAYPAAAPMAYPSPVPVPAAMPVGMDMPAPATGISGLTERQPDLCKASTYASSVGQPGSSIPTLGLSRTYRVVEYRGIEPQDYDPNRIVFRLDAAGTITKIDCG</sequence>
<evidence type="ECO:0000313" key="2">
    <source>
        <dbReference type="Proteomes" id="UP000306223"/>
    </source>
</evidence>
<proteinExistence type="predicted"/>
<reference evidence="1 2" key="1">
    <citation type="submission" date="2019-04" db="EMBL/GenBank/DDBJ databases">
        <authorList>
            <person name="Li J."/>
        </authorList>
    </citation>
    <scope>NUCLEOTIDE SEQUENCE [LARGE SCALE GENOMIC DNA]</scope>
    <source>
        <strain evidence="1 2">CCTCC AB2016182</strain>
    </source>
</reference>
<accession>A0A4U0QXE7</accession>
<dbReference type="Gene3D" id="3.30.10.10">
    <property type="entry name" value="Trypsin Inhibitor V, subunit A"/>
    <property type="match status" value="1"/>
</dbReference>
<dbReference type="Proteomes" id="UP000306223">
    <property type="component" value="Unassembled WGS sequence"/>
</dbReference>
<gene>
    <name evidence="1" type="ORF">FA740_02890</name>
</gene>
<evidence type="ECO:0000313" key="1">
    <source>
        <dbReference type="EMBL" id="TJZ86756.1"/>
    </source>
</evidence>
<dbReference type="AlphaFoldDB" id="A0A4U0QXE7"/>